<gene>
    <name evidence="12" type="ORF">K505DRAFT_307198</name>
</gene>
<feature type="region of interest" description="Disordered" evidence="10">
    <location>
        <begin position="227"/>
        <end position="253"/>
    </location>
</feature>
<keyword evidence="3 11" id="KW-0812">Transmembrane</keyword>
<keyword evidence="13" id="KW-1185">Reference proteome</keyword>
<dbReference type="EMBL" id="MU001958">
    <property type="protein sequence ID" value="KAF2792699.1"/>
    <property type="molecule type" value="Genomic_DNA"/>
</dbReference>
<keyword evidence="4 9" id="KW-0256">Endoplasmic reticulum</keyword>
<dbReference type="GO" id="GO:0005787">
    <property type="term" value="C:signal peptidase complex"/>
    <property type="evidence" value="ECO:0007669"/>
    <property type="project" value="UniProtKB-UniRule"/>
</dbReference>
<sequence>MHSSLVRVQNVFGFFTTVAFTVAAVIALSTFIHPQSPSASVQLRNVQIVRGRPHYYSYKKEEYAHIKFDLDTDLNSLFNWNTKQVFLYLKAIYPSTKAGQPASEAIIWDAILASDSAPWHQNHYNHPVPKSKSKPKSKKSAKDKKAESPYPPGEIHLTNQRPKYQITDITGKLQNRTDVVLELGWNVQPWVGALVWTNKKTYGAWEGLQGGVSSSFDFPEVGKKMKDLETEKGKEGHRLEVGGEHPVRKGGRA</sequence>
<accession>A0A6A6X8J8</accession>
<proteinExistence type="inferred from homology"/>
<dbReference type="PIRSF" id="PIRSF016089">
    <property type="entry name" value="SPC22"/>
    <property type="match status" value="1"/>
</dbReference>
<evidence type="ECO:0000256" key="11">
    <source>
        <dbReference type="SAM" id="Phobius"/>
    </source>
</evidence>
<comment type="function">
    <text evidence="8">Essential component of the signal peptidase complex (SPC) which catalyzes the cleavage of N-terminal signal sequences from nascent proteins as they are translocated into the lumen of the endoplasmic reticulum. Essential for the SPC catalytic activity, possibly by stabilizing and positioning the active center of the complex close to the lumenal surface. Essential for viability.</text>
</comment>
<organism evidence="12 13">
    <name type="scientific">Melanomma pulvis-pyrius CBS 109.77</name>
    <dbReference type="NCBI Taxonomy" id="1314802"/>
    <lineage>
        <taxon>Eukaryota</taxon>
        <taxon>Fungi</taxon>
        <taxon>Dikarya</taxon>
        <taxon>Ascomycota</taxon>
        <taxon>Pezizomycotina</taxon>
        <taxon>Dothideomycetes</taxon>
        <taxon>Pleosporomycetidae</taxon>
        <taxon>Pleosporales</taxon>
        <taxon>Melanommataceae</taxon>
        <taxon>Melanomma</taxon>
    </lineage>
</organism>
<evidence type="ECO:0000313" key="12">
    <source>
        <dbReference type="EMBL" id="KAF2792699.1"/>
    </source>
</evidence>
<name>A0A6A6X8J8_9PLEO</name>
<dbReference type="Proteomes" id="UP000799757">
    <property type="component" value="Unassembled WGS sequence"/>
</dbReference>
<evidence type="ECO:0000256" key="3">
    <source>
        <dbReference type="ARBA" id="ARBA00022692"/>
    </source>
</evidence>
<keyword evidence="7 9" id="KW-0472">Membrane</keyword>
<keyword evidence="6 11" id="KW-1133">Transmembrane helix</keyword>
<protein>
    <recommendedName>
        <fullName evidence="9">Signal peptidase subunit 3</fullName>
    </recommendedName>
</protein>
<evidence type="ECO:0000256" key="2">
    <source>
        <dbReference type="ARBA" id="ARBA00009289"/>
    </source>
</evidence>
<evidence type="ECO:0000256" key="8">
    <source>
        <dbReference type="ARBA" id="ARBA00045670"/>
    </source>
</evidence>
<feature type="compositionally biased region" description="Basic and acidic residues" evidence="10">
    <location>
        <begin position="227"/>
        <end position="247"/>
    </location>
</feature>
<evidence type="ECO:0000313" key="13">
    <source>
        <dbReference type="Proteomes" id="UP000799757"/>
    </source>
</evidence>
<comment type="subcellular location">
    <subcellularLocation>
        <location evidence="1">Endoplasmic reticulum membrane</location>
        <topology evidence="1">Single-pass type II membrane protein</topology>
    </subcellularLocation>
</comment>
<evidence type="ECO:0000256" key="6">
    <source>
        <dbReference type="ARBA" id="ARBA00022989"/>
    </source>
</evidence>
<keyword evidence="5" id="KW-0735">Signal-anchor</keyword>
<dbReference type="GO" id="GO:0006465">
    <property type="term" value="P:signal peptide processing"/>
    <property type="evidence" value="ECO:0007669"/>
    <property type="project" value="UniProtKB-UniRule"/>
</dbReference>
<dbReference type="Pfam" id="PF04573">
    <property type="entry name" value="SPC22"/>
    <property type="match status" value="2"/>
</dbReference>
<dbReference type="PANTHER" id="PTHR12804:SF0">
    <property type="entry name" value="SIGNAL PEPTIDASE COMPLEX SUBUNIT 3"/>
    <property type="match status" value="1"/>
</dbReference>
<reference evidence="12" key="1">
    <citation type="journal article" date="2020" name="Stud. Mycol.">
        <title>101 Dothideomycetes genomes: a test case for predicting lifestyles and emergence of pathogens.</title>
        <authorList>
            <person name="Haridas S."/>
            <person name="Albert R."/>
            <person name="Binder M."/>
            <person name="Bloem J."/>
            <person name="Labutti K."/>
            <person name="Salamov A."/>
            <person name="Andreopoulos B."/>
            <person name="Baker S."/>
            <person name="Barry K."/>
            <person name="Bills G."/>
            <person name="Bluhm B."/>
            <person name="Cannon C."/>
            <person name="Castanera R."/>
            <person name="Culley D."/>
            <person name="Daum C."/>
            <person name="Ezra D."/>
            <person name="Gonzalez J."/>
            <person name="Henrissat B."/>
            <person name="Kuo A."/>
            <person name="Liang C."/>
            <person name="Lipzen A."/>
            <person name="Lutzoni F."/>
            <person name="Magnuson J."/>
            <person name="Mondo S."/>
            <person name="Nolan M."/>
            <person name="Ohm R."/>
            <person name="Pangilinan J."/>
            <person name="Park H.-J."/>
            <person name="Ramirez L."/>
            <person name="Alfaro M."/>
            <person name="Sun H."/>
            <person name="Tritt A."/>
            <person name="Yoshinaga Y."/>
            <person name="Zwiers L.-H."/>
            <person name="Turgeon B."/>
            <person name="Goodwin S."/>
            <person name="Spatafora J."/>
            <person name="Crous P."/>
            <person name="Grigoriev I."/>
        </authorList>
    </citation>
    <scope>NUCLEOTIDE SEQUENCE</scope>
    <source>
        <strain evidence="12">CBS 109.77</strain>
    </source>
</reference>
<feature type="compositionally biased region" description="Basic residues" evidence="10">
    <location>
        <begin position="129"/>
        <end position="142"/>
    </location>
</feature>
<evidence type="ECO:0000256" key="7">
    <source>
        <dbReference type="ARBA" id="ARBA00023136"/>
    </source>
</evidence>
<evidence type="ECO:0000256" key="10">
    <source>
        <dbReference type="SAM" id="MobiDB-lite"/>
    </source>
</evidence>
<evidence type="ECO:0000256" key="9">
    <source>
        <dbReference type="PIRNR" id="PIRNR016089"/>
    </source>
</evidence>
<evidence type="ECO:0000256" key="4">
    <source>
        <dbReference type="ARBA" id="ARBA00022824"/>
    </source>
</evidence>
<dbReference type="OrthoDB" id="10261524at2759"/>
<evidence type="ECO:0000256" key="5">
    <source>
        <dbReference type="ARBA" id="ARBA00022968"/>
    </source>
</evidence>
<comment type="similarity">
    <text evidence="2 9">Belongs to the SPCS3 family.</text>
</comment>
<feature type="region of interest" description="Disordered" evidence="10">
    <location>
        <begin position="122"/>
        <end position="157"/>
    </location>
</feature>
<feature type="transmembrane region" description="Helical" evidence="11">
    <location>
        <begin position="12"/>
        <end position="32"/>
    </location>
</feature>
<dbReference type="InterPro" id="IPR007653">
    <property type="entry name" value="SPC3"/>
</dbReference>
<dbReference type="GO" id="GO:0045047">
    <property type="term" value="P:protein targeting to ER"/>
    <property type="evidence" value="ECO:0007669"/>
    <property type="project" value="TreeGrafter"/>
</dbReference>
<evidence type="ECO:0000256" key="1">
    <source>
        <dbReference type="ARBA" id="ARBA00004648"/>
    </source>
</evidence>
<dbReference type="PANTHER" id="PTHR12804">
    <property type="entry name" value="MICROSOMAL SIGNAL PEPTIDASE 23 KD SUBUNIT SPC22/23"/>
    <property type="match status" value="1"/>
</dbReference>
<dbReference type="AlphaFoldDB" id="A0A6A6X8J8"/>